<dbReference type="NCBIfam" id="TIGR00668">
    <property type="entry name" value="apaH"/>
    <property type="match status" value="1"/>
</dbReference>
<dbReference type="PIRSF" id="PIRSF000903">
    <property type="entry name" value="B5n-ttraPtase_sm"/>
    <property type="match status" value="1"/>
</dbReference>
<dbReference type="PANTHER" id="PTHR40942">
    <property type="match status" value="1"/>
</dbReference>
<evidence type="ECO:0000256" key="1">
    <source>
        <dbReference type="ARBA" id="ARBA00003413"/>
    </source>
</evidence>
<reference evidence="10 11" key="1">
    <citation type="submission" date="2018-05" db="EMBL/GenBank/DDBJ databases">
        <title>Lujinxingia marina gen. nov. sp. nov., a new facultative anaerobic member of the class Deltaproteobacteria, and proposal of Lujinxingaceae fam. nov.</title>
        <authorList>
            <person name="Li C.-M."/>
        </authorList>
    </citation>
    <scope>NUCLEOTIDE SEQUENCE [LARGE SCALE GENOMIC DNA]</scope>
    <source>
        <strain evidence="10 11">B210</strain>
    </source>
</reference>
<dbReference type="OrthoDB" id="9807890at2"/>
<dbReference type="InterPro" id="IPR004617">
    <property type="entry name" value="ApaH"/>
</dbReference>
<proteinExistence type="inferred from homology"/>
<evidence type="ECO:0000256" key="7">
    <source>
        <dbReference type="ARBA" id="ARBA00033210"/>
    </source>
</evidence>
<dbReference type="GO" id="GO:0008803">
    <property type="term" value="F:bis(5'-nucleosyl)-tetraphosphatase (symmetrical) activity"/>
    <property type="evidence" value="ECO:0007669"/>
    <property type="project" value="UniProtKB-EC"/>
</dbReference>
<dbReference type="SUPFAM" id="SSF56300">
    <property type="entry name" value="Metallo-dependent phosphatases"/>
    <property type="match status" value="1"/>
</dbReference>
<evidence type="ECO:0000313" key="10">
    <source>
        <dbReference type="EMBL" id="RAL22493.1"/>
    </source>
</evidence>
<evidence type="ECO:0000256" key="8">
    <source>
        <dbReference type="ARBA" id="ARBA00049417"/>
    </source>
</evidence>
<evidence type="ECO:0000259" key="9">
    <source>
        <dbReference type="Pfam" id="PF00149"/>
    </source>
</evidence>
<comment type="catalytic activity">
    <reaction evidence="8">
        <text>P(1),P(4)-bis(5'-adenosyl) tetraphosphate + H2O = 2 ADP + 2 H(+)</text>
        <dbReference type="Rhea" id="RHEA:24252"/>
        <dbReference type="ChEBI" id="CHEBI:15377"/>
        <dbReference type="ChEBI" id="CHEBI:15378"/>
        <dbReference type="ChEBI" id="CHEBI:58141"/>
        <dbReference type="ChEBI" id="CHEBI:456216"/>
        <dbReference type="EC" id="3.6.1.41"/>
    </reaction>
</comment>
<gene>
    <name evidence="10" type="ORF">DL240_11370</name>
</gene>
<dbReference type="InterPro" id="IPR004843">
    <property type="entry name" value="Calcineurin-like_PHP"/>
</dbReference>
<evidence type="ECO:0000313" key="11">
    <source>
        <dbReference type="Proteomes" id="UP000249169"/>
    </source>
</evidence>
<dbReference type="AlphaFoldDB" id="A0A328CA45"/>
<protein>
    <recommendedName>
        <fullName evidence="3">bis(5'-nucleosyl)-tetraphosphatase (symmetrical)</fullName>
        <ecNumber evidence="3">3.6.1.41</ecNumber>
    </recommendedName>
    <alternativeName>
        <fullName evidence="6">Ap4A hydrolase</fullName>
    </alternativeName>
    <alternativeName>
        <fullName evidence="5">Diadenosine 5',5'''-P1,P4-tetraphosphate pyrophosphohydrolase</fullName>
    </alternativeName>
    <alternativeName>
        <fullName evidence="7">Diadenosine tetraphosphatase</fullName>
    </alternativeName>
</protein>
<comment type="function">
    <text evidence="1">Hydrolyzes diadenosine 5',5'''-P1,P4-tetraphosphate to yield ADP.</text>
</comment>
<evidence type="ECO:0000256" key="3">
    <source>
        <dbReference type="ARBA" id="ARBA00012506"/>
    </source>
</evidence>
<dbReference type="Gene3D" id="3.60.21.10">
    <property type="match status" value="1"/>
</dbReference>
<sequence>MSTIVVGDVHGCLEELEAVLQRADFCRWRDRVVFVGDLVNGGPDSLGVIRFVKGLGESAEVVLGNHDLHMLAVYYAGRERRGKDTFGDVLEAEDVGELMAWMRQRPLVVREGTNLVVHAGLWPGWSAAQAEGVAREVELALRGPDYRELFEAMYGNEPRRWRDELEGWERLRVAINIMTRMRVLEADGRLEFDYKSTYEAIGEGQHAWFDVEPARWAIDGPEPGGVRVICGHWSALGYMKTPRVLALDTGCVWGRALSAVRLDDGHLFQVERGGPVG</sequence>
<organism evidence="10 11">
    <name type="scientific">Lujinxingia litoralis</name>
    <dbReference type="NCBI Taxonomy" id="2211119"/>
    <lineage>
        <taxon>Bacteria</taxon>
        <taxon>Deltaproteobacteria</taxon>
        <taxon>Bradymonadales</taxon>
        <taxon>Lujinxingiaceae</taxon>
        <taxon>Lujinxingia</taxon>
    </lineage>
</organism>
<dbReference type="NCBIfam" id="NF001204">
    <property type="entry name" value="PRK00166.1"/>
    <property type="match status" value="1"/>
</dbReference>
<dbReference type="Pfam" id="PF00149">
    <property type="entry name" value="Metallophos"/>
    <property type="match status" value="1"/>
</dbReference>
<keyword evidence="11" id="KW-1185">Reference proteome</keyword>
<dbReference type="InterPro" id="IPR029052">
    <property type="entry name" value="Metallo-depent_PP-like"/>
</dbReference>
<dbReference type="EC" id="3.6.1.41" evidence="3"/>
<comment type="caution">
    <text evidence="10">The sequence shown here is derived from an EMBL/GenBank/DDBJ whole genome shotgun (WGS) entry which is preliminary data.</text>
</comment>
<evidence type="ECO:0000256" key="5">
    <source>
        <dbReference type="ARBA" id="ARBA00031248"/>
    </source>
</evidence>
<dbReference type="PANTHER" id="PTHR40942:SF4">
    <property type="entry name" value="CYTOCHROME C5"/>
    <property type="match status" value="1"/>
</dbReference>
<dbReference type="Proteomes" id="UP000249169">
    <property type="component" value="Unassembled WGS sequence"/>
</dbReference>
<accession>A0A328CA45</accession>
<dbReference type="CDD" id="cd07422">
    <property type="entry name" value="MPP_ApaH"/>
    <property type="match status" value="1"/>
</dbReference>
<evidence type="ECO:0000256" key="2">
    <source>
        <dbReference type="ARBA" id="ARBA00005419"/>
    </source>
</evidence>
<evidence type="ECO:0000256" key="4">
    <source>
        <dbReference type="ARBA" id="ARBA00022801"/>
    </source>
</evidence>
<name>A0A328CA45_9DELT</name>
<dbReference type="EMBL" id="QHKO01000004">
    <property type="protein sequence ID" value="RAL22493.1"/>
    <property type="molecule type" value="Genomic_DNA"/>
</dbReference>
<evidence type="ECO:0000256" key="6">
    <source>
        <dbReference type="ARBA" id="ARBA00032248"/>
    </source>
</evidence>
<comment type="similarity">
    <text evidence="2">Belongs to the Ap4A hydrolase family.</text>
</comment>
<feature type="domain" description="Calcineurin-like phosphoesterase" evidence="9">
    <location>
        <begin position="1"/>
        <end position="152"/>
    </location>
</feature>
<keyword evidence="4" id="KW-0378">Hydrolase</keyword>